<dbReference type="RefSeq" id="WP_155708067.1">
    <property type="nucleotide sequence ID" value="NZ_BMWU01000005.1"/>
</dbReference>
<accession>A0A6I3XD22</accession>
<evidence type="ECO:0000313" key="2">
    <source>
        <dbReference type="EMBL" id="MUI12073.1"/>
    </source>
</evidence>
<feature type="signal peptide" evidence="1">
    <location>
        <begin position="1"/>
        <end position="27"/>
    </location>
</feature>
<dbReference type="InterPro" id="IPR010869">
    <property type="entry name" value="DUF1501"/>
</dbReference>
<proteinExistence type="predicted"/>
<dbReference type="InterPro" id="IPR006311">
    <property type="entry name" value="TAT_signal"/>
</dbReference>
<name>A0A6I3XD22_9BURK</name>
<keyword evidence="3" id="KW-1185">Reference proteome</keyword>
<protein>
    <submittedName>
        <fullName evidence="2">DUF1501 domain-containing protein</fullName>
    </submittedName>
</protein>
<dbReference type="Proteomes" id="UP000431684">
    <property type="component" value="Unassembled WGS sequence"/>
</dbReference>
<dbReference type="AlphaFoldDB" id="A0A6I3XD22"/>
<sequence>MNHFNSRRRFLASALTLAGQQSLPLLAGLGAAANASAADDYKALICIFLNGGNDAYNTVLACDPDSWRQYQRYRASGASPIALGASDALRLSPVTAQAGREFTLHPALGALKKMFDDGRAAIVANVGPLVQPTTATAFRNGTAVLPRELFSHNDQQSVWQSSKPEGAAYGWGGRIADMVAAGNSNNMFTCISTAENAVFVSGRTLTQYQLAPAGVTAIRPMTTTLFGAHNHPLANIITAPSNNLIAKEYAATTRRAMEAQAYLSSAMAASGSGGIPEPSLYPHPVTGVATVNPLAVQLQTVARVIAGRSSLGVRRQVFYLSLGGFDTHADQIARHGDLMARLAHALSYFDKLSGNIMGTNMREQLTMFTASDFGRTLVTNGDGTDHGWGGHHIVAGGAVRGRDIYGAFPAIGLGHEQEVGRGALLPSISVEQYGATMAKWFGLSTSQLRDVFPNIGNFSQSTLGFMS</sequence>
<dbReference type="PANTHER" id="PTHR43737:SF1">
    <property type="entry name" value="DUF1501 DOMAIN-CONTAINING PROTEIN"/>
    <property type="match status" value="1"/>
</dbReference>
<keyword evidence="1" id="KW-0732">Signal</keyword>
<dbReference type="OrthoDB" id="9779968at2"/>
<dbReference type="Pfam" id="PF07394">
    <property type="entry name" value="DUF1501"/>
    <property type="match status" value="1"/>
</dbReference>
<dbReference type="PROSITE" id="PS51318">
    <property type="entry name" value="TAT"/>
    <property type="match status" value="1"/>
</dbReference>
<dbReference type="PANTHER" id="PTHR43737">
    <property type="entry name" value="BLL7424 PROTEIN"/>
    <property type="match status" value="1"/>
</dbReference>
<dbReference type="EMBL" id="WNWM01000002">
    <property type="protein sequence ID" value="MUI12073.1"/>
    <property type="molecule type" value="Genomic_DNA"/>
</dbReference>
<comment type="caution">
    <text evidence="2">The sequence shown here is derived from an EMBL/GenBank/DDBJ whole genome shotgun (WGS) entry which is preliminary data.</text>
</comment>
<evidence type="ECO:0000313" key="3">
    <source>
        <dbReference type="Proteomes" id="UP000431684"/>
    </source>
</evidence>
<gene>
    <name evidence="2" type="ORF">GJV26_06215</name>
</gene>
<organism evidence="2 3">
    <name type="scientific">Pseudoduganella dura</name>
    <dbReference type="NCBI Taxonomy" id="321982"/>
    <lineage>
        <taxon>Bacteria</taxon>
        <taxon>Pseudomonadati</taxon>
        <taxon>Pseudomonadota</taxon>
        <taxon>Betaproteobacteria</taxon>
        <taxon>Burkholderiales</taxon>
        <taxon>Oxalobacteraceae</taxon>
        <taxon>Telluria group</taxon>
        <taxon>Pseudoduganella</taxon>
    </lineage>
</organism>
<feature type="chain" id="PRO_5026353416" evidence="1">
    <location>
        <begin position="28"/>
        <end position="467"/>
    </location>
</feature>
<reference evidence="2 3" key="1">
    <citation type="submission" date="2019-11" db="EMBL/GenBank/DDBJ databases">
        <title>Draft Genome Sequences of Six Type Strains of the Genus Massilia.</title>
        <authorList>
            <person name="Miess H."/>
            <person name="Frediansyah A."/>
            <person name="Goeker M."/>
            <person name="Gross H."/>
        </authorList>
    </citation>
    <scope>NUCLEOTIDE SEQUENCE [LARGE SCALE GENOMIC DNA]</scope>
    <source>
        <strain evidence="2 3">DSM 17513</strain>
    </source>
</reference>
<evidence type="ECO:0000256" key="1">
    <source>
        <dbReference type="SAM" id="SignalP"/>
    </source>
</evidence>